<organism evidence="1 2">
    <name type="scientific">Pseudonocardia alaniniphila</name>
    <dbReference type="NCBI Taxonomy" id="75291"/>
    <lineage>
        <taxon>Bacteria</taxon>
        <taxon>Bacillati</taxon>
        <taxon>Actinomycetota</taxon>
        <taxon>Actinomycetes</taxon>
        <taxon>Pseudonocardiales</taxon>
        <taxon>Pseudonocardiaceae</taxon>
        <taxon>Pseudonocardia</taxon>
    </lineage>
</organism>
<evidence type="ECO:0000313" key="1">
    <source>
        <dbReference type="EMBL" id="MCH6167053.1"/>
    </source>
</evidence>
<dbReference type="RefSeq" id="WP_241037206.1">
    <property type="nucleotide sequence ID" value="NZ_BAAAJF010000015.1"/>
</dbReference>
<keyword evidence="2" id="KW-1185">Reference proteome</keyword>
<accession>A0ABS9TF65</accession>
<name>A0ABS9TF65_9PSEU</name>
<dbReference type="EMBL" id="JAKXMK010000012">
    <property type="protein sequence ID" value="MCH6167053.1"/>
    <property type="molecule type" value="Genomic_DNA"/>
</dbReference>
<gene>
    <name evidence="1" type="ORF">MMF94_15300</name>
</gene>
<evidence type="ECO:0000313" key="2">
    <source>
        <dbReference type="Proteomes" id="UP001299970"/>
    </source>
</evidence>
<reference evidence="1 2" key="1">
    <citation type="submission" date="2022-03" db="EMBL/GenBank/DDBJ databases">
        <title>Pseudonocardia alaer sp. nov., a novel actinomycete isolated from reed forest soil.</title>
        <authorList>
            <person name="Wang L."/>
        </authorList>
    </citation>
    <scope>NUCLEOTIDE SEQUENCE [LARGE SCALE GENOMIC DNA]</scope>
    <source>
        <strain evidence="1 2">Y-16303</strain>
    </source>
</reference>
<proteinExistence type="predicted"/>
<dbReference type="Proteomes" id="UP001299970">
    <property type="component" value="Unassembled WGS sequence"/>
</dbReference>
<evidence type="ECO:0008006" key="3">
    <source>
        <dbReference type="Google" id="ProtNLM"/>
    </source>
</evidence>
<comment type="caution">
    <text evidence="1">The sequence shown here is derived from an EMBL/GenBank/DDBJ whole genome shotgun (WGS) entry which is preliminary data.</text>
</comment>
<protein>
    <recommendedName>
        <fullName evidence="3">Ribbon-helix-helix CopG family protein</fullName>
    </recommendedName>
</protein>
<sequence>MASVLIEDLPPATADFLHRRARRAGASSVADHIRHELITLARERAPIDNVVELAAEEGSRSLPQPEIDHDASVLRSTYSLPSDVWETLCVRAAATGVSVSDYVHQEVVALSRRGTIDDVMWEFGEMQAANPSLDIDFEAVLKAARYARGLD</sequence>